<evidence type="ECO:0000313" key="1">
    <source>
        <dbReference type="EMBL" id="DAD45309.1"/>
    </source>
</evidence>
<dbReference type="EMBL" id="DUZY01000007">
    <property type="protein sequence ID" value="DAD45309.1"/>
    <property type="molecule type" value="Genomic_DNA"/>
</dbReference>
<reference evidence="1 2" key="1">
    <citation type="journal article" date="2020" name="Mol. Biol. Evol.">
        <title>Distinct Expression and Methylation Patterns for Genes with Different Fates following a Single Whole-Genome Duplication in Flowering Plants.</title>
        <authorList>
            <person name="Shi T."/>
            <person name="Rahmani R.S."/>
            <person name="Gugger P.F."/>
            <person name="Wang M."/>
            <person name="Li H."/>
            <person name="Zhang Y."/>
            <person name="Li Z."/>
            <person name="Wang Q."/>
            <person name="Van de Peer Y."/>
            <person name="Marchal K."/>
            <person name="Chen J."/>
        </authorList>
    </citation>
    <scope>NUCLEOTIDE SEQUENCE [LARGE SCALE GENOMIC DNA]</scope>
    <source>
        <tissue evidence="1">Leaf</tissue>
    </source>
</reference>
<protein>
    <submittedName>
        <fullName evidence="1">Uncharacterized protein</fullName>
    </submittedName>
</protein>
<dbReference type="Proteomes" id="UP000607653">
    <property type="component" value="Unassembled WGS sequence"/>
</dbReference>
<comment type="caution">
    <text evidence="1">The sequence shown here is derived from an EMBL/GenBank/DDBJ whole genome shotgun (WGS) entry which is preliminary data.</text>
</comment>
<accession>A0A822ZPN5</accession>
<name>A0A822ZPN5_NELNU</name>
<proteinExistence type="predicted"/>
<organism evidence="1 2">
    <name type="scientific">Nelumbo nucifera</name>
    <name type="common">Sacred lotus</name>
    <dbReference type="NCBI Taxonomy" id="4432"/>
    <lineage>
        <taxon>Eukaryota</taxon>
        <taxon>Viridiplantae</taxon>
        <taxon>Streptophyta</taxon>
        <taxon>Embryophyta</taxon>
        <taxon>Tracheophyta</taxon>
        <taxon>Spermatophyta</taxon>
        <taxon>Magnoliopsida</taxon>
        <taxon>Proteales</taxon>
        <taxon>Nelumbonaceae</taxon>
        <taxon>Nelumbo</taxon>
    </lineage>
</organism>
<gene>
    <name evidence="1" type="ORF">HUJ06_003539</name>
</gene>
<dbReference type="AlphaFoldDB" id="A0A822ZPN5"/>
<evidence type="ECO:0000313" key="2">
    <source>
        <dbReference type="Proteomes" id="UP000607653"/>
    </source>
</evidence>
<sequence>MDITARIRSTAISFSLLRVGTREIRNKMAEDIGKGDDQIVKGEEFEKKSREEDR</sequence>
<keyword evidence="2" id="KW-1185">Reference proteome</keyword>